<dbReference type="Gene3D" id="3.10.50.40">
    <property type="match status" value="1"/>
</dbReference>
<dbReference type="Pfam" id="PF16109">
    <property type="entry name" value="DUF4827"/>
    <property type="match status" value="1"/>
</dbReference>
<evidence type="ECO:0000256" key="1">
    <source>
        <dbReference type="SAM" id="SignalP"/>
    </source>
</evidence>
<gene>
    <name evidence="2" type="ORF">J5A58_04200</name>
</gene>
<dbReference type="InterPro" id="IPR046357">
    <property type="entry name" value="PPIase_dom_sf"/>
</dbReference>
<reference evidence="2 3" key="1">
    <citation type="submission" date="2021-03" db="EMBL/GenBank/DDBJ databases">
        <title>Human Oral Microbial Genomes.</title>
        <authorList>
            <person name="Johnston C.D."/>
            <person name="Chen T."/>
            <person name="Dewhirst F.E."/>
        </authorList>
    </citation>
    <scope>NUCLEOTIDE SEQUENCE [LARGE SCALE GENOMIC DNA]</scope>
    <source>
        <strain evidence="2 3">F0054</strain>
    </source>
</reference>
<feature type="chain" id="PRO_5045462854" evidence="1">
    <location>
        <begin position="24"/>
        <end position="212"/>
    </location>
</feature>
<organism evidence="2 3">
    <name type="scientific">Prevotella melaninogenica</name>
    <dbReference type="NCBI Taxonomy" id="28132"/>
    <lineage>
        <taxon>Bacteria</taxon>
        <taxon>Pseudomonadati</taxon>
        <taxon>Bacteroidota</taxon>
        <taxon>Bacteroidia</taxon>
        <taxon>Bacteroidales</taxon>
        <taxon>Prevotellaceae</taxon>
        <taxon>Prevotella</taxon>
    </lineage>
</organism>
<keyword evidence="3" id="KW-1185">Reference proteome</keyword>
<keyword evidence="1" id="KW-0732">Signal</keyword>
<proteinExistence type="predicted"/>
<dbReference type="PROSITE" id="PS51257">
    <property type="entry name" value="PROKAR_LIPOPROTEIN"/>
    <property type="match status" value="1"/>
</dbReference>
<dbReference type="InterPro" id="IPR032252">
    <property type="entry name" value="DUF4827"/>
</dbReference>
<feature type="signal peptide" evidence="1">
    <location>
        <begin position="1"/>
        <end position="23"/>
    </location>
</feature>
<dbReference type="RefSeq" id="WP_036918704.1">
    <property type="nucleotide sequence ID" value="NZ_CP072360.1"/>
</dbReference>
<dbReference type="EMBL" id="CP072361">
    <property type="protein sequence ID" value="QUB74760.1"/>
    <property type="molecule type" value="Genomic_DNA"/>
</dbReference>
<dbReference type="Proteomes" id="UP000682195">
    <property type="component" value="Chromosome 1"/>
</dbReference>
<protein>
    <submittedName>
        <fullName evidence="2">DUF4827 domain-containing protein</fullName>
    </submittedName>
</protein>
<sequence length="212" mass="23582">MKKINFLLVVLAAVLAFSSCSKGETYADQLERETEAINKFIVKKGINVITEEQFTKQGNTTDTTKNQYVLFPNTGVYMQIVEKGTGEIIKKGETATVLCRFTERNLLRDTLQLSNQFLIFGPKVDKMSVTNTSGTYTASFDPSSSVMYDVYKSTSVPAGWLVPMPYVGLGRLVDATSKLSHVRLIVPSQQGQINATKAVYPCYYDLTFQRGL</sequence>
<name>A0ABX7XMP4_9BACT</name>
<evidence type="ECO:0000313" key="2">
    <source>
        <dbReference type="EMBL" id="QUB74760.1"/>
    </source>
</evidence>
<evidence type="ECO:0000313" key="3">
    <source>
        <dbReference type="Proteomes" id="UP000682195"/>
    </source>
</evidence>
<accession>A0ABX7XMP4</accession>